<feature type="domain" description="RHD" evidence="3">
    <location>
        <begin position="34"/>
        <end position="236"/>
    </location>
</feature>
<dbReference type="InterPro" id="IPR002909">
    <property type="entry name" value="IPT_dom"/>
</dbReference>
<evidence type="ECO:0000313" key="4">
    <source>
        <dbReference type="EMBL" id="CAH3136375.1"/>
    </source>
</evidence>
<evidence type="ECO:0000256" key="1">
    <source>
        <dbReference type="ARBA" id="ARBA00022737"/>
    </source>
</evidence>
<dbReference type="InterPro" id="IPR027417">
    <property type="entry name" value="P-loop_NTPase"/>
</dbReference>
<dbReference type="InterPro" id="IPR032397">
    <property type="entry name" value="RHD_dimer"/>
</dbReference>
<dbReference type="InterPro" id="IPR036388">
    <property type="entry name" value="WH-like_DNA-bd_sf"/>
</dbReference>
<proteinExistence type="predicted"/>
<keyword evidence="1" id="KW-0677">Repeat</keyword>
<protein>
    <recommendedName>
        <fullName evidence="3">RHD domain-containing protein</fullName>
    </recommendedName>
</protein>
<comment type="caution">
    <text evidence="4">The sequence shown here is derived from an EMBL/GenBank/DDBJ whole genome shotgun (WGS) entry which is preliminary data.</text>
</comment>
<evidence type="ECO:0000259" key="3">
    <source>
        <dbReference type="PROSITE" id="PS50254"/>
    </source>
</evidence>
<organism evidence="4 5">
    <name type="scientific">Porites lobata</name>
    <dbReference type="NCBI Taxonomy" id="104759"/>
    <lineage>
        <taxon>Eukaryota</taxon>
        <taxon>Metazoa</taxon>
        <taxon>Cnidaria</taxon>
        <taxon>Anthozoa</taxon>
        <taxon>Hexacorallia</taxon>
        <taxon>Scleractinia</taxon>
        <taxon>Fungiina</taxon>
        <taxon>Poritidae</taxon>
        <taxon>Porites</taxon>
    </lineage>
</organism>
<dbReference type="SUPFAM" id="SSF52540">
    <property type="entry name" value="P-loop containing nucleoside triphosphate hydrolases"/>
    <property type="match status" value="1"/>
</dbReference>
<dbReference type="InterPro" id="IPR014756">
    <property type="entry name" value="Ig_E-set"/>
</dbReference>
<dbReference type="InterPro" id="IPR000451">
    <property type="entry name" value="NFkB/Dor"/>
</dbReference>
<evidence type="ECO:0000256" key="2">
    <source>
        <dbReference type="SAM" id="MobiDB-lite"/>
    </source>
</evidence>
<accession>A0ABN8P7Z8</accession>
<dbReference type="SUPFAM" id="SSF81296">
    <property type="entry name" value="E set domains"/>
    <property type="match status" value="1"/>
</dbReference>
<dbReference type="PANTHER" id="PTHR24169:SF25">
    <property type="entry name" value="DORSAL-RELATED IMMUNITY FACTOR DIF-RELATED"/>
    <property type="match status" value="1"/>
</dbReference>
<dbReference type="Pfam" id="PF00554">
    <property type="entry name" value="RHD_DNA_bind"/>
    <property type="match status" value="1"/>
</dbReference>
<dbReference type="Pfam" id="PF08477">
    <property type="entry name" value="Roc"/>
    <property type="match status" value="1"/>
</dbReference>
<dbReference type="InterPro" id="IPR008967">
    <property type="entry name" value="p53-like_TF_DNA-bd_sf"/>
</dbReference>
<dbReference type="PROSITE" id="PS50254">
    <property type="entry name" value="REL_2"/>
    <property type="match status" value="1"/>
</dbReference>
<feature type="compositionally biased region" description="Low complexity" evidence="2">
    <location>
        <begin position="377"/>
        <end position="396"/>
    </location>
</feature>
<feature type="compositionally biased region" description="Polar residues" evidence="2">
    <location>
        <begin position="397"/>
        <end position="406"/>
    </location>
</feature>
<dbReference type="InterPro" id="IPR013783">
    <property type="entry name" value="Ig-like_fold"/>
</dbReference>
<gene>
    <name evidence="4" type="ORF">PLOB_00038421</name>
</gene>
<dbReference type="Gene3D" id="3.40.50.300">
    <property type="entry name" value="P-loop containing nucleotide triphosphate hydrolases"/>
    <property type="match status" value="1"/>
</dbReference>
<name>A0ABN8P7Z8_9CNID</name>
<feature type="compositionally biased region" description="Gly residues" evidence="2">
    <location>
        <begin position="430"/>
        <end position="443"/>
    </location>
</feature>
<dbReference type="SUPFAM" id="SSF49417">
    <property type="entry name" value="p53-like transcription factors"/>
    <property type="match status" value="1"/>
</dbReference>
<keyword evidence="5" id="KW-1185">Reference proteome</keyword>
<evidence type="ECO:0000313" key="5">
    <source>
        <dbReference type="Proteomes" id="UP001159405"/>
    </source>
</evidence>
<dbReference type="Gene3D" id="1.10.10.10">
    <property type="entry name" value="Winged helix-like DNA-binding domain superfamily/Winged helix DNA-binding domain"/>
    <property type="match status" value="1"/>
</dbReference>
<dbReference type="SMART" id="SM00429">
    <property type="entry name" value="IPT"/>
    <property type="match status" value="1"/>
</dbReference>
<sequence length="1116" mass="124735">MATNSERQIWETLTDSLLIDILTEGYLPDVSAAHQGPYLEILEQPKQRGFRFRYPCEGPSPGGLPGQYSEKGNKSYPSVLLSNYHGPARIVVSLVTVTEPYLPHAHSLIGKNSNDGVVTVPTGPEYGMTASFPNLGIQHVTRKRVSKVLMDRYLKLRTTINALTVDSKGLDADAAMRDQEEESRKIRQMVEEQTTNMNLSAVRLCFQAYLPDESGCFTKALPPCISDPVYDSKAPSASNLKICRMDPNTGYVTGNDEVYLLCDKVQKDDIEVVFYETEPYTGKRSWEAQGIFTPSDVHRQVAIVFKTPAYWNVATENPVKVHLELRRKSDQETSDPVEFTYQPHVFDMGSAGGGGFADFAGFGLFPTSNLMGLQGPSNQGDGSGTSQQGQSSSSGQTHMAEQSSMFPESDKEQSGIKKRKKIPHFSDYFSGGGDGPPSVGGAGGGGSGVFTGFGLFPSFNLMGLETSNQGVGSGTSQMGQSTISGETQTAGQSRMAEQSPEVDLIPAYVRARGEKALAAYHRALATGGSTCDKRVKVLLVGQDRVGKTSLGKALRGEPFNEAELSTDGVQMIPAVKNAGTGAWRNPASLEHTTVFDHKIAAKTAKDLLRTSAEEPAKELPTEALEQKRVDVVTQPYSEIAFATYNNLKKTKKSFHVPREKVMPDDIAVLLTENLEKRKFESDEKIWPVIWDFAGQDIYRAIHPVFLSPEDIYLLVFDLTKKLSEKAVCRVNVGHKEHIVAARDDEDTNLDHLLRWMDLIHSFKKGDQNEKETASFPPVILVGTHADCVDDPSEQMELIKQRCSRVFCKDRYLPHIIDRLSIDNTKAGKSVDQHEIEKLRGKILEVADKLPHTKKPIPLPWHRVEKEIRQPKWQRRKFLSKESFREEIVSPFCSFEKEDDFDELVHFLHSRGTIVYHEHENDEENVGLVILDPQWLIKIFGKIINVNPQENEPWCIETDREELAEKGILSGRLINYICKDESLISIKDCLISLMDKFNLICKLPVKTGESHILVPCMLRATHFKDKEIETGSPVPIFLTFHTEYVPSGLFSRLIVLFVKDPQFTNMYKLDANEARFALDNSNNHFLQLVCYKTVIKLHIFGKADDSPPQECYECVLR</sequence>
<dbReference type="PROSITE" id="PS01204">
    <property type="entry name" value="REL_1"/>
    <property type="match status" value="1"/>
</dbReference>
<dbReference type="InterPro" id="IPR037059">
    <property type="entry name" value="RHD_DNA_bind_dom_sf"/>
</dbReference>
<dbReference type="Gene3D" id="2.60.40.10">
    <property type="entry name" value="Immunoglobulins"/>
    <property type="match status" value="1"/>
</dbReference>
<dbReference type="Pfam" id="PF16179">
    <property type="entry name" value="RHD_dimer"/>
    <property type="match status" value="1"/>
</dbReference>
<dbReference type="Pfam" id="PF16095">
    <property type="entry name" value="COR-A"/>
    <property type="match status" value="1"/>
</dbReference>
<dbReference type="Gene3D" id="2.60.40.340">
    <property type="entry name" value="Rel homology domain (RHD), DNA-binding domain"/>
    <property type="match status" value="1"/>
</dbReference>
<feature type="region of interest" description="Disordered" evidence="2">
    <location>
        <begin position="371"/>
        <end position="443"/>
    </location>
</feature>
<reference evidence="4 5" key="1">
    <citation type="submission" date="2022-05" db="EMBL/GenBank/DDBJ databases">
        <authorList>
            <consortium name="Genoscope - CEA"/>
            <person name="William W."/>
        </authorList>
    </citation>
    <scope>NUCLEOTIDE SEQUENCE [LARGE SCALE GENOMIC DNA]</scope>
</reference>
<dbReference type="EMBL" id="CALNXK010000057">
    <property type="protein sequence ID" value="CAH3136375.1"/>
    <property type="molecule type" value="Genomic_DNA"/>
</dbReference>
<dbReference type="Proteomes" id="UP001159405">
    <property type="component" value="Unassembled WGS sequence"/>
</dbReference>
<dbReference type="InterPro" id="IPR033926">
    <property type="entry name" value="IPT_NFkappaB"/>
</dbReference>
<dbReference type="InterPro" id="IPR011539">
    <property type="entry name" value="RHD_DNA_bind_dom"/>
</dbReference>
<dbReference type="PRINTS" id="PR00057">
    <property type="entry name" value="NFKBTNSCPFCT"/>
</dbReference>
<dbReference type="InterPro" id="IPR032171">
    <property type="entry name" value="COR-A"/>
</dbReference>
<dbReference type="PANTHER" id="PTHR24169">
    <property type="entry name" value="NUCLEAR FACTOR NF-KAPPA-B PROTEIN"/>
    <property type="match status" value="1"/>
</dbReference>
<dbReference type="CDD" id="cd01177">
    <property type="entry name" value="IPT_NFkappaB"/>
    <property type="match status" value="1"/>
</dbReference>
<dbReference type="InterPro" id="IPR030492">
    <property type="entry name" value="RHD_CS"/>
</dbReference>